<evidence type="ECO:0000256" key="1">
    <source>
        <dbReference type="SAM" id="MobiDB-lite"/>
    </source>
</evidence>
<name>A0ABV0U7W5_9TELE</name>
<sequence length="89" mass="10241">MQTSRQHDVRHYREKARVEEERHEGGKQERVFNLLSTGEHWEKRGSATEAESSASEVTTKGGRCRGDLGCDIMWRQKEMKPLGRGSTRP</sequence>
<reference evidence="2 3" key="1">
    <citation type="submission" date="2021-06" db="EMBL/GenBank/DDBJ databases">
        <authorList>
            <person name="Palmer J.M."/>
        </authorList>
    </citation>
    <scope>NUCLEOTIDE SEQUENCE [LARGE SCALE GENOMIC DNA]</scope>
    <source>
        <strain evidence="3">if_2019</strain>
        <tissue evidence="2">Muscle</tissue>
    </source>
</reference>
<proteinExistence type="predicted"/>
<accession>A0ABV0U7W5</accession>
<comment type="caution">
    <text evidence="2">The sequence shown here is derived from an EMBL/GenBank/DDBJ whole genome shotgun (WGS) entry which is preliminary data.</text>
</comment>
<feature type="region of interest" description="Disordered" evidence="1">
    <location>
        <begin position="42"/>
        <end position="62"/>
    </location>
</feature>
<evidence type="ECO:0000313" key="2">
    <source>
        <dbReference type="EMBL" id="MEQ2240238.1"/>
    </source>
</evidence>
<evidence type="ECO:0000313" key="3">
    <source>
        <dbReference type="Proteomes" id="UP001482620"/>
    </source>
</evidence>
<protein>
    <submittedName>
        <fullName evidence="2">Uncharacterized protein</fullName>
    </submittedName>
</protein>
<feature type="region of interest" description="Disordered" evidence="1">
    <location>
        <begin position="1"/>
        <end position="27"/>
    </location>
</feature>
<dbReference type="EMBL" id="JAHRIQ010058943">
    <property type="protein sequence ID" value="MEQ2240238.1"/>
    <property type="molecule type" value="Genomic_DNA"/>
</dbReference>
<keyword evidence="3" id="KW-1185">Reference proteome</keyword>
<dbReference type="Proteomes" id="UP001482620">
    <property type="component" value="Unassembled WGS sequence"/>
</dbReference>
<gene>
    <name evidence="2" type="ORF">ILYODFUR_012778</name>
</gene>
<organism evidence="2 3">
    <name type="scientific">Ilyodon furcidens</name>
    <name type="common">goldbreast splitfin</name>
    <dbReference type="NCBI Taxonomy" id="33524"/>
    <lineage>
        <taxon>Eukaryota</taxon>
        <taxon>Metazoa</taxon>
        <taxon>Chordata</taxon>
        <taxon>Craniata</taxon>
        <taxon>Vertebrata</taxon>
        <taxon>Euteleostomi</taxon>
        <taxon>Actinopterygii</taxon>
        <taxon>Neopterygii</taxon>
        <taxon>Teleostei</taxon>
        <taxon>Neoteleostei</taxon>
        <taxon>Acanthomorphata</taxon>
        <taxon>Ovalentaria</taxon>
        <taxon>Atherinomorphae</taxon>
        <taxon>Cyprinodontiformes</taxon>
        <taxon>Goodeidae</taxon>
        <taxon>Ilyodon</taxon>
    </lineage>
</organism>
<feature type="compositionally biased region" description="Low complexity" evidence="1">
    <location>
        <begin position="47"/>
        <end position="59"/>
    </location>
</feature>